<accession>A0A089ZG51</accession>
<dbReference type="EMBL" id="CP006933">
    <property type="protein sequence ID" value="AIS33162.1"/>
    <property type="molecule type" value="Genomic_DNA"/>
</dbReference>
<evidence type="ECO:0000313" key="7">
    <source>
        <dbReference type="Proteomes" id="UP000062768"/>
    </source>
</evidence>
<evidence type="ECO:0000313" key="4">
    <source>
        <dbReference type="EMBL" id="CEL26010.1"/>
    </source>
</evidence>
<reference evidence="4" key="3">
    <citation type="submission" date="2014-09" db="EMBL/GenBank/DDBJ databases">
        <authorList>
            <person name="Bishop-Lilly K.A."/>
            <person name="Broomall S.M."/>
            <person name="Chain P.S."/>
            <person name="Chertkov O."/>
            <person name="Coyne S.R."/>
            <person name="Daligault H.E."/>
            <person name="Davenport K.W."/>
            <person name="Erkkila T."/>
            <person name="Frey K.G."/>
            <person name="Gibbons H.S."/>
            <person name="Gu W."/>
            <person name="Jaissle J."/>
            <person name="Johnson S.L."/>
            <person name="Koroleva G.I."/>
            <person name="Ladner J.T."/>
            <person name="Lo C.-C."/>
            <person name="Minogue T.D."/>
            <person name="Munk C."/>
            <person name="Palacios G.F."/>
            <person name="Redden C.L."/>
            <person name="Rosenzweig C.N."/>
            <person name="Scholz M.B."/>
            <person name="Teshima H."/>
            <person name="Xu Y."/>
        </authorList>
    </citation>
    <scope>NUCLEOTIDE SEQUENCE</scope>
    <source>
        <strain evidence="4">Mb9</strain>
    </source>
</reference>
<feature type="transmembrane region" description="Helical" evidence="1">
    <location>
        <begin position="133"/>
        <end position="153"/>
    </location>
</feature>
<organism evidence="2 6">
    <name type="scientific">Methanobacterium formicicum</name>
    <dbReference type="NCBI Taxonomy" id="2162"/>
    <lineage>
        <taxon>Archaea</taxon>
        <taxon>Methanobacteriati</taxon>
        <taxon>Methanobacteriota</taxon>
        <taxon>Methanomada group</taxon>
        <taxon>Methanobacteria</taxon>
        <taxon>Methanobacteriales</taxon>
        <taxon>Methanobacteriaceae</taxon>
        <taxon>Methanobacterium</taxon>
    </lineage>
</organism>
<feature type="transmembrane region" description="Helical" evidence="1">
    <location>
        <begin position="81"/>
        <end position="101"/>
    </location>
</feature>
<keyword evidence="7" id="KW-1185">Reference proteome</keyword>
<dbReference type="AlphaFoldDB" id="A0A089ZG51"/>
<dbReference type="InterPro" id="IPR009339">
    <property type="entry name" value="DUF998"/>
</dbReference>
<dbReference type="EMBL" id="JADIIL010000019">
    <property type="protein sequence ID" value="MBF4475009.1"/>
    <property type="molecule type" value="Genomic_DNA"/>
</dbReference>
<feature type="transmembrane region" description="Helical" evidence="1">
    <location>
        <begin position="193"/>
        <end position="211"/>
    </location>
</feature>
<proteinExistence type="predicted"/>
<keyword evidence="1" id="KW-0472">Membrane</keyword>
<evidence type="ECO:0000256" key="1">
    <source>
        <dbReference type="SAM" id="Phobius"/>
    </source>
</evidence>
<dbReference type="RefSeq" id="WP_052400044.1">
    <property type="nucleotide sequence ID" value="NZ_CALCVY010000040.1"/>
</dbReference>
<dbReference type="Proteomes" id="UP000029661">
    <property type="component" value="Chromosome"/>
</dbReference>
<gene>
    <name evidence="2" type="ORF">BRM9_2362</name>
    <name evidence="3" type="ORF">DSM1535_1295</name>
    <name evidence="5" type="ORF">ISP06_06000</name>
    <name evidence="4" type="ORF">MB9_2400</name>
</gene>
<dbReference type="Proteomes" id="UP000606900">
    <property type="component" value="Unassembled WGS sequence"/>
</dbReference>
<dbReference type="GeneID" id="26740628"/>
<evidence type="ECO:0000313" key="6">
    <source>
        <dbReference type="Proteomes" id="UP000029661"/>
    </source>
</evidence>
<name>A0A089ZG51_METFO</name>
<feature type="transmembrane region" description="Helical" evidence="1">
    <location>
        <begin position="20"/>
        <end position="42"/>
    </location>
</feature>
<protein>
    <submittedName>
        <fullName evidence="5">DUF998 domain-containing protein</fullName>
    </submittedName>
    <submittedName>
        <fullName evidence="3">Putative membrane protein</fullName>
    </submittedName>
</protein>
<dbReference type="PATRIC" id="fig|2162.10.peg.2473"/>
<dbReference type="Pfam" id="PF06197">
    <property type="entry name" value="DUF998"/>
    <property type="match status" value="1"/>
</dbReference>
<dbReference type="OrthoDB" id="70861at2157"/>
<keyword evidence="1" id="KW-0812">Transmembrane</keyword>
<dbReference type="EMBL" id="LN515531">
    <property type="protein sequence ID" value="CEA13631.1"/>
    <property type="molecule type" value="Genomic_DNA"/>
</dbReference>
<feature type="transmembrane region" description="Helical" evidence="1">
    <location>
        <begin position="160"/>
        <end position="181"/>
    </location>
</feature>
<evidence type="ECO:0000313" key="2">
    <source>
        <dbReference type="EMBL" id="AIS33162.1"/>
    </source>
</evidence>
<evidence type="ECO:0000313" key="3">
    <source>
        <dbReference type="EMBL" id="CEA13631.1"/>
    </source>
</evidence>
<dbReference type="EMBL" id="LN734822">
    <property type="protein sequence ID" value="CEL26010.1"/>
    <property type="molecule type" value="Genomic_DNA"/>
</dbReference>
<reference evidence="2" key="1">
    <citation type="submission" date="2013-12" db="EMBL/GenBank/DDBJ databases">
        <title>The complete genome sequence of Methanobacterium sp. BRM9.</title>
        <authorList>
            <consortium name="Pastoral Greenhouse Gas Research Consortium"/>
            <person name="Kelly W.J."/>
            <person name="Leahy S.C."/>
            <person name="Perry R."/>
            <person name="Li D."/>
            <person name="Altermann E."/>
            <person name="Lambie S.C."/>
            <person name="Attwood G.T."/>
        </authorList>
    </citation>
    <scope>NUCLEOTIDE SEQUENCE [LARGE SCALE GENOMIC DNA]</scope>
    <source>
        <strain evidence="2">BRM9</strain>
    </source>
</reference>
<sequence length="218" mass="23455">MSYKEDLSTDNQIKGTEPSATHVTLAGIFIFIAATVVLMGIITGEIFYPPELTYTTAQSMISDLGATVPPNSIITQPSATIFNFAMIIAGILILMGNYFLFKASHDKIGGILVGLLGLGALGVGVFPGNMTPMHPIFSLMTFICGGLSAVYSYKLIKSPLKYISILLGILSLFFLFTYNLFIPVLGGGGVERWVAYPVILWLLGFGGYLMGRGSEDNF</sequence>
<dbReference type="KEGG" id="mfi:DSM1535_1295"/>
<feature type="transmembrane region" description="Helical" evidence="1">
    <location>
        <begin position="108"/>
        <end position="127"/>
    </location>
</feature>
<reference evidence="5" key="4">
    <citation type="submission" date="2020-10" db="EMBL/GenBank/DDBJ databases">
        <title>Dehalococcoides mccartyi of a TCE/Cr reducing biochatode.</title>
        <authorList>
            <person name="Matturro B."/>
        </authorList>
    </citation>
    <scope>NUCLEOTIDE SEQUENCE</scope>
    <source>
        <strain evidence="5">Bin2</strain>
    </source>
</reference>
<dbReference type="KEGG" id="mfc:BRM9_2362"/>
<evidence type="ECO:0000313" key="5">
    <source>
        <dbReference type="EMBL" id="MBF4475009.1"/>
    </source>
</evidence>
<reference evidence="3" key="2">
    <citation type="submission" date="2014-08" db="EMBL/GenBank/DDBJ databases">
        <authorList>
            <person name="Wibberg D."/>
        </authorList>
    </citation>
    <scope>NUCLEOTIDE SEQUENCE</scope>
</reference>
<keyword evidence="1" id="KW-1133">Transmembrane helix</keyword>
<dbReference type="STRING" id="2162.BRM9_2362"/>
<dbReference type="Proteomes" id="UP000062768">
    <property type="component" value="Chromosome I"/>
</dbReference>